<evidence type="ECO:0000313" key="3">
    <source>
        <dbReference type="Proteomes" id="UP000256769"/>
    </source>
</evidence>
<accession>A0A3D9CFU6</accession>
<comment type="caution">
    <text evidence="2">The sequence shown here is derived from an EMBL/GenBank/DDBJ whole genome shotgun (WGS) entry which is preliminary data.</text>
</comment>
<dbReference type="RefSeq" id="WP_115964281.1">
    <property type="nucleotide sequence ID" value="NZ_CBCRVL010000026.1"/>
</dbReference>
<name>A0A3D9CFU6_9FLAO</name>
<evidence type="ECO:0008006" key="4">
    <source>
        <dbReference type="Google" id="ProtNLM"/>
    </source>
</evidence>
<dbReference type="EMBL" id="QNUE01000028">
    <property type="protein sequence ID" value="REC64615.1"/>
    <property type="molecule type" value="Genomic_DNA"/>
</dbReference>
<keyword evidence="1" id="KW-0732">Signal</keyword>
<proteinExistence type="predicted"/>
<evidence type="ECO:0000313" key="2">
    <source>
        <dbReference type="EMBL" id="REC64615.1"/>
    </source>
</evidence>
<protein>
    <recommendedName>
        <fullName evidence="4">RHS repeat protein</fullName>
    </recommendedName>
</protein>
<feature type="signal peptide" evidence="1">
    <location>
        <begin position="1"/>
        <end position="18"/>
    </location>
</feature>
<dbReference type="AlphaFoldDB" id="A0A3D9CFU6"/>
<feature type="chain" id="PRO_5017798413" description="RHS repeat protein" evidence="1">
    <location>
        <begin position="19"/>
        <end position="1070"/>
    </location>
</feature>
<sequence length="1070" mass="118159">MKKIILLVSALSALLAFGQESVETGTTNDIQKIFPATPETYSLFKAGDFPVDYRTGKLNVSVPLYEIKTRYGVNIPISLTYNTGGIKVDEMSGVAGLGWTLSIPNGISVEMHGKNDLVNGVWFPKDPSNYPSQLFTQLPPDVQAKLVSVKEGTMDTQPDIYHYNLPTISGSFIKDSNGNFQTIPYEDVKITYAGDKFTITDPKGVVYTLAAGNSSNTVSTIVSEAYTSSFILEKIKFPNNEEVSFTYGKRNFYSHLTYGFVDVYIPVEQSDGLCKDSRKNIHSSTNNSFIDALLTEIVHNDEKVTFSYNNTIQGTQGRKDLNGAAANTFALGEVTATYKNKVIRKFALEHDYFTSAGGDSSYKNFRLKLNKVKNILENTEYSFEYDESSKPVLGSYSQDIWGYHNGQLNLSMIPNMQYFNNNYTNGGNRNVYPQYSQAYILKKINYPTKGYSSFTYENNTVWQKLTIPQEEIIPKASVTGVLNPGAGTAGATSSEFYLNEVPATGETSTYLIDWGNSCANNTPPGTPNSIEVTNGYGYLEEQQPAGNWKIIAQFQKETSGPVLETVGSHNPSYKKRLRVKLDTNEPDGSCSVYLSISRRRTYKTTTNNNAVAGGLRIKSINDFDGQTQYTKRTFEYNRPDSLSDQSSGSIASSLEFLKYHHSVVRPTGQTQKIVCQNFALSSDQAVNSSLSGRDVVSYEYVTENTLGKGKKVYQFPAVGINLDITYPDAGMNPYEIKNKNLIGEKSYAADGTPVEEKSYKYELNMLKNPLSADHLPASVNTVALSTSFSFFETDTDIVTKINNSYVVESGKWLLDKAVSKKYLNSTLASETSNIYSVSDINKPVNLVKTSGISFDGSVVEASYQYAHEQNNTDMIAANMVGIPLLTEGKENGKTISKTQTVYGKNATTNNMILPVAAQKFDKDNTASARNTVDYNQYDPQGNLLQFTTKGNAPTAIIWGYNGTLPIARIEGATYQEVQSLAADIIARSNADIDTATEKALMTALDTFRNQAALKNYSITTYTYDPLIGVTSVTPSTGVREFYLYDGAGRLQSVVDANNNILKEMKYNYKP</sequence>
<reference evidence="2 3" key="1">
    <citation type="journal article" date="2007" name="Int. J. Syst. Evol. Microbiol.">
        <title>Chryseobacterium flavum sp. nov., isolated from polluted soil.</title>
        <authorList>
            <person name="Zhou Y."/>
            <person name="Dong J."/>
            <person name="Wang X."/>
            <person name="Huang X."/>
            <person name="Zhang K.Y."/>
            <person name="Zhang Y.Q."/>
            <person name="Guo Y.F."/>
            <person name="Lai R."/>
            <person name="Li W.J."/>
        </authorList>
    </citation>
    <scope>NUCLEOTIDE SEQUENCE [LARGE SCALE GENOMIC DNA]</scope>
    <source>
        <strain evidence="2 3">KCTC 12877</strain>
    </source>
</reference>
<organism evidence="2 3">
    <name type="scientific">Chryseobacterium flavum</name>
    <dbReference type="NCBI Taxonomy" id="415851"/>
    <lineage>
        <taxon>Bacteria</taxon>
        <taxon>Pseudomonadati</taxon>
        <taxon>Bacteroidota</taxon>
        <taxon>Flavobacteriia</taxon>
        <taxon>Flavobacteriales</taxon>
        <taxon>Weeksellaceae</taxon>
        <taxon>Chryseobacterium group</taxon>
        <taxon>Chryseobacterium</taxon>
    </lineage>
</organism>
<keyword evidence="3" id="KW-1185">Reference proteome</keyword>
<gene>
    <name evidence="2" type="ORF">DRF59_20020</name>
</gene>
<dbReference type="OrthoDB" id="9814627at2"/>
<evidence type="ECO:0000256" key="1">
    <source>
        <dbReference type="SAM" id="SignalP"/>
    </source>
</evidence>
<dbReference type="Proteomes" id="UP000256769">
    <property type="component" value="Unassembled WGS sequence"/>
</dbReference>